<protein>
    <submittedName>
        <fullName evidence="2">Uncharacterized protein</fullName>
    </submittedName>
</protein>
<gene>
    <name evidence="2" type="ORF">A1353_12535</name>
</gene>
<sequence>MFGRLFYGGLLIGSLAMLLFVLGFVCLQFGLALLMGLFYLLASKVMLLALALLALLGVTTLFIAVCRELRGYFSRESSALRQLLCLQLRRQDLERLKVAECRQLSYLTRFKRQRLLAADNRKQARELSDAIDHELQAAKSQLPTSRYKDLRKALRTYRKQADSAAMLALRQQLHVTD</sequence>
<keyword evidence="1" id="KW-0472">Membrane</keyword>
<dbReference type="EMBL" id="LUUH01000049">
    <property type="protein sequence ID" value="OAI04579.1"/>
    <property type="molecule type" value="Genomic_DNA"/>
</dbReference>
<evidence type="ECO:0000313" key="2">
    <source>
        <dbReference type="EMBL" id="OAI04579.1"/>
    </source>
</evidence>
<comment type="caution">
    <text evidence="2">The sequence shown here is derived from an EMBL/GenBank/DDBJ whole genome shotgun (WGS) entry which is preliminary data.</text>
</comment>
<dbReference type="RefSeq" id="WP_064036571.1">
    <property type="nucleotide sequence ID" value="NZ_LUUH01000049.1"/>
</dbReference>
<reference evidence="2 3" key="1">
    <citation type="submission" date="2016-03" db="EMBL/GenBank/DDBJ databases">
        <authorList>
            <person name="Ploux O."/>
        </authorList>
    </citation>
    <scope>NUCLEOTIDE SEQUENCE [LARGE SCALE GENOMIC DNA]</scope>
    <source>
        <strain evidence="2 3">R-45371</strain>
    </source>
</reference>
<keyword evidence="1" id="KW-1133">Transmembrane helix</keyword>
<dbReference type="Proteomes" id="UP000077763">
    <property type="component" value="Unassembled WGS sequence"/>
</dbReference>
<evidence type="ECO:0000256" key="1">
    <source>
        <dbReference type="SAM" id="Phobius"/>
    </source>
</evidence>
<name>A0A177MIC9_METMH</name>
<proteinExistence type="predicted"/>
<feature type="transmembrane region" description="Helical" evidence="1">
    <location>
        <begin position="12"/>
        <end position="39"/>
    </location>
</feature>
<feature type="transmembrane region" description="Helical" evidence="1">
    <location>
        <begin position="45"/>
        <end position="66"/>
    </location>
</feature>
<evidence type="ECO:0000313" key="3">
    <source>
        <dbReference type="Proteomes" id="UP000077763"/>
    </source>
</evidence>
<dbReference type="AlphaFoldDB" id="A0A177MIC9"/>
<keyword evidence="1" id="KW-0812">Transmembrane</keyword>
<accession>A0A177MIC9</accession>
<organism evidence="2 3">
    <name type="scientific">Methylomonas methanica</name>
    <dbReference type="NCBI Taxonomy" id="421"/>
    <lineage>
        <taxon>Bacteria</taxon>
        <taxon>Pseudomonadati</taxon>
        <taxon>Pseudomonadota</taxon>
        <taxon>Gammaproteobacteria</taxon>
        <taxon>Methylococcales</taxon>
        <taxon>Methylococcaceae</taxon>
        <taxon>Methylomonas</taxon>
    </lineage>
</organism>